<sequence>MAVNSSSVYCGPTASCTFALLGSAFPMAGTVEASIIWKGVTTKCPAASNHSVKDRERSMVRGLPDLGAIVMIHSVRAVFSRRYTATAAAV</sequence>
<keyword evidence="2" id="KW-1185">Reference proteome</keyword>
<evidence type="ECO:0000313" key="2">
    <source>
        <dbReference type="Proteomes" id="UP000078576"/>
    </source>
</evidence>
<gene>
    <name evidence="1" type="ORF">VP1G_10991</name>
</gene>
<name>A0A194V1T3_CYTMA</name>
<protein>
    <submittedName>
        <fullName evidence="1">Uncharacterized protein</fullName>
    </submittedName>
</protein>
<organism evidence="1 2">
    <name type="scientific">Cytospora mali</name>
    <name type="common">Apple Valsa canker fungus</name>
    <name type="synonym">Valsa mali</name>
    <dbReference type="NCBI Taxonomy" id="578113"/>
    <lineage>
        <taxon>Eukaryota</taxon>
        <taxon>Fungi</taxon>
        <taxon>Dikarya</taxon>
        <taxon>Ascomycota</taxon>
        <taxon>Pezizomycotina</taxon>
        <taxon>Sordariomycetes</taxon>
        <taxon>Sordariomycetidae</taxon>
        <taxon>Diaporthales</taxon>
        <taxon>Cytosporaceae</taxon>
        <taxon>Cytospora</taxon>
    </lineage>
</organism>
<proteinExistence type="predicted"/>
<dbReference type="EMBL" id="KN714705">
    <property type="protein sequence ID" value="KUI57892.1"/>
    <property type="molecule type" value="Genomic_DNA"/>
</dbReference>
<accession>A0A194V1T3</accession>
<dbReference type="AlphaFoldDB" id="A0A194V1T3"/>
<dbReference type="Proteomes" id="UP000078576">
    <property type="component" value="Unassembled WGS sequence"/>
</dbReference>
<reference evidence="2" key="1">
    <citation type="submission" date="2014-12" db="EMBL/GenBank/DDBJ databases">
        <title>Genome Sequence of Valsa Canker Pathogens Uncovers a Specific Adaption of Colonization on Woody Bark.</title>
        <authorList>
            <person name="Yin Z."/>
            <person name="Liu H."/>
            <person name="Gao X."/>
            <person name="Li Z."/>
            <person name="Song N."/>
            <person name="Ke X."/>
            <person name="Dai Q."/>
            <person name="Wu Y."/>
            <person name="Sun Y."/>
            <person name="Xu J.-R."/>
            <person name="Kang Z.K."/>
            <person name="Wang L."/>
            <person name="Huang L."/>
        </authorList>
    </citation>
    <scope>NUCLEOTIDE SEQUENCE [LARGE SCALE GENOMIC DNA]</scope>
    <source>
        <strain evidence="2">SXYL134</strain>
    </source>
</reference>
<evidence type="ECO:0000313" key="1">
    <source>
        <dbReference type="EMBL" id="KUI57892.1"/>
    </source>
</evidence>